<dbReference type="AlphaFoldDB" id="A0A2A2KS99"/>
<keyword evidence="4" id="KW-0479">Metal-binding</keyword>
<dbReference type="SUPFAM" id="SSF47090">
    <property type="entry name" value="PGBD-like"/>
    <property type="match status" value="1"/>
</dbReference>
<evidence type="ECO:0000256" key="3">
    <source>
        <dbReference type="ARBA" id="ARBA00022670"/>
    </source>
</evidence>
<dbReference type="GO" id="GO:0030198">
    <property type="term" value="P:extracellular matrix organization"/>
    <property type="evidence" value="ECO:0007669"/>
    <property type="project" value="TreeGrafter"/>
</dbReference>
<name>A0A2A2KS99_9BILA</name>
<accession>A0A2A2KS99</accession>
<dbReference type="InterPro" id="IPR036365">
    <property type="entry name" value="PGBD-like_sf"/>
</dbReference>
<keyword evidence="11" id="KW-1185">Reference proteome</keyword>
<evidence type="ECO:0000256" key="2">
    <source>
        <dbReference type="ARBA" id="ARBA00010370"/>
    </source>
</evidence>
<dbReference type="Pfam" id="PF00413">
    <property type="entry name" value="Peptidase_M10"/>
    <property type="match status" value="1"/>
</dbReference>
<feature type="domain" description="Peptidase M10 metallopeptidase" evidence="9">
    <location>
        <begin position="143"/>
        <end position="195"/>
    </location>
</feature>
<sequence length="224" mass="26039">MQIKIHLRKYGYLRTDQPSLHEFREALIAFQVRLHSAFTCSFNVLNVQEVAGIEPTGEVDAQTVEATKRSRCAQEDVNRRSNRAKRFSLSSQSKWDRKHFTGEHELLLKWYISNYTNDIKRSAVRFVISCILRIANVIPCLCRSTVQKAFQLWSSQLNIKMLPHVSIKFEEANSQAEADINIMWAAGEHGDQYKVSIILQHYVTSLYVTGREKKYGMRKIRMKL</sequence>
<protein>
    <recommendedName>
        <fullName evidence="9">Peptidase M10 metallopeptidase domain-containing protein</fullName>
    </recommendedName>
</protein>
<dbReference type="SUPFAM" id="SSF55486">
    <property type="entry name" value="Metalloproteases ('zincins'), catalytic domain"/>
    <property type="match status" value="1"/>
</dbReference>
<dbReference type="PANTHER" id="PTHR10201:SF291">
    <property type="entry name" value="MATRIX METALLOPROTEINASE 1, ISOFORM C-RELATED"/>
    <property type="match status" value="1"/>
</dbReference>
<dbReference type="Proteomes" id="UP000218231">
    <property type="component" value="Unassembled WGS sequence"/>
</dbReference>
<keyword evidence="3" id="KW-0645">Protease</keyword>
<keyword evidence="6" id="KW-0378">Hydrolase</keyword>
<evidence type="ECO:0000256" key="6">
    <source>
        <dbReference type="ARBA" id="ARBA00022801"/>
    </source>
</evidence>
<evidence type="ECO:0000256" key="4">
    <source>
        <dbReference type="ARBA" id="ARBA00022723"/>
    </source>
</evidence>
<reference evidence="10 11" key="1">
    <citation type="journal article" date="2017" name="Curr. Biol.">
        <title>Genome architecture and evolution of a unichromosomal asexual nematode.</title>
        <authorList>
            <person name="Fradin H."/>
            <person name="Zegar C."/>
            <person name="Gutwein M."/>
            <person name="Lucas J."/>
            <person name="Kovtun M."/>
            <person name="Corcoran D."/>
            <person name="Baugh L.R."/>
            <person name="Kiontke K."/>
            <person name="Gunsalus K."/>
            <person name="Fitch D.H."/>
            <person name="Piano F."/>
        </authorList>
    </citation>
    <scope>NUCLEOTIDE SEQUENCE [LARGE SCALE GENOMIC DNA]</scope>
    <source>
        <strain evidence="10">PF1309</strain>
    </source>
</reference>
<keyword evidence="5" id="KW-0732">Signal</keyword>
<comment type="similarity">
    <text evidence="2">Belongs to the peptidase M10A family.</text>
</comment>
<evidence type="ECO:0000313" key="11">
    <source>
        <dbReference type="Proteomes" id="UP000218231"/>
    </source>
</evidence>
<dbReference type="EMBL" id="LIAE01007805">
    <property type="protein sequence ID" value="PAV76821.1"/>
    <property type="molecule type" value="Genomic_DNA"/>
</dbReference>
<evidence type="ECO:0000259" key="9">
    <source>
        <dbReference type="Pfam" id="PF00413"/>
    </source>
</evidence>
<dbReference type="InterPro" id="IPR024079">
    <property type="entry name" value="MetalloPept_cat_dom_sf"/>
</dbReference>
<organism evidence="10 11">
    <name type="scientific">Diploscapter pachys</name>
    <dbReference type="NCBI Taxonomy" id="2018661"/>
    <lineage>
        <taxon>Eukaryota</taxon>
        <taxon>Metazoa</taxon>
        <taxon>Ecdysozoa</taxon>
        <taxon>Nematoda</taxon>
        <taxon>Chromadorea</taxon>
        <taxon>Rhabditida</taxon>
        <taxon>Rhabditina</taxon>
        <taxon>Rhabditomorpha</taxon>
        <taxon>Rhabditoidea</taxon>
        <taxon>Rhabditidae</taxon>
        <taxon>Diploscapter</taxon>
    </lineage>
</organism>
<dbReference type="GO" id="GO:0005615">
    <property type="term" value="C:extracellular space"/>
    <property type="evidence" value="ECO:0007669"/>
    <property type="project" value="TreeGrafter"/>
</dbReference>
<dbReference type="GO" id="GO:0006508">
    <property type="term" value="P:proteolysis"/>
    <property type="evidence" value="ECO:0007669"/>
    <property type="project" value="UniProtKB-KW"/>
</dbReference>
<gene>
    <name evidence="10" type="ORF">WR25_25938</name>
</gene>
<proteinExistence type="inferred from homology"/>
<dbReference type="GO" id="GO:0004222">
    <property type="term" value="F:metalloendopeptidase activity"/>
    <property type="evidence" value="ECO:0007669"/>
    <property type="project" value="InterPro"/>
</dbReference>
<comment type="caution">
    <text evidence="10">The sequence shown here is derived from an EMBL/GenBank/DDBJ whole genome shotgun (WGS) entry which is preliminary data.</text>
</comment>
<dbReference type="GO" id="GO:0030574">
    <property type="term" value="P:collagen catabolic process"/>
    <property type="evidence" value="ECO:0007669"/>
    <property type="project" value="TreeGrafter"/>
</dbReference>
<dbReference type="InterPro" id="IPR001818">
    <property type="entry name" value="Pept_M10_metallopeptidase"/>
</dbReference>
<keyword evidence="8" id="KW-0482">Metalloprotease</keyword>
<evidence type="ECO:0000256" key="1">
    <source>
        <dbReference type="ARBA" id="ARBA00001947"/>
    </source>
</evidence>
<evidence type="ECO:0000313" key="10">
    <source>
        <dbReference type="EMBL" id="PAV76821.1"/>
    </source>
</evidence>
<comment type="cofactor">
    <cofactor evidence="1">
        <name>Zn(2+)</name>
        <dbReference type="ChEBI" id="CHEBI:29105"/>
    </cofactor>
</comment>
<evidence type="ECO:0000256" key="8">
    <source>
        <dbReference type="ARBA" id="ARBA00023049"/>
    </source>
</evidence>
<dbReference type="Gene3D" id="3.40.390.10">
    <property type="entry name" value="Collagenase (Catalytic Domain)"/>
    <property type="match status" value="1"/>
</dbReference>
<evidence type="ECO:0000256" key="5">
    <source>
        <dbReference type="ARBA" id="ARBA00022729"/>
    </source>
</evidence>
<evidence type="ECO:0000256" key="7">
    <source>
        <dbReference type="ARBA" id="ARBA00022833"/>
    </source>
</evidence>
<dbReference type="GO" id="GO:0031012">
    <property type="term" value="C:extracellular matrix"/>
    <property type="evidence" value="ECO:0007669"/>
    <property type="project" value="InterPro"/>
</dbReference>
<keyword evidence="7" id="KW-0862">Zinc</keyword>
<dbReference type="OrthoDB" id="7550572at2759"/>
<dbReference type="PANTHER" id="PTHR10201">
    <property type="entry name" value="MATRIX METALLOPROTEINASE"/>
    <property type="match status" value="1"/>
</dbReference>
<dbReference type="GO" id="GO:0008270">
    <property type="term" value="F:zinc ion binding"/>
    <property type="evidence" value="ECO:0007669"/>
    <property type="project" value="InterPro"/>
</dbReference>